<organism evidence="9">
    <name type="scientific">Medioppia subpectinata</name>
    <dbReference type="NCBI Taxonomy" id="1979941"/>
    <lineage>
        <taxon>Eukaryota</taxon>
        <taxon>Metazoa</taxon>
        <taxon>Ecdysozoa</taxon>
        <taxon>Arthropoda</taxon>
        <taxon>Chelicerata</taxon>
        <taxon>Arachnida</taxon>
        <taxon>Acari</taxon>
        <taxon>Acariformes</taxon>
        <taxon>Sarcoptiformes</taxon>
        <taxon>Oribatida</taxon>
        <taxon>Brachypylina</taxon>
        <taxon>Oppioidea</taxon>
        <taxon>Oppiidae</taxon>
        <taxon>Medioppia</taxon>
    </lineage>
</organism>
<keyword evidence="8" id="KW-0812">Transmembrane</keyword>
<evidence type="ECO:0000256" key="6">
    <source>
        <dbReference type="ARBA" id="ARBA00022842"/>
    </source>
</evidence>
<dbReference type="GO" id="GO:0046872">
    <property type="term" value="F:metal ion binding"/>
    <property type="evidence" value="ECO:0007669"/>
    <property type="project" value="UniProtKB-KW"/>
</dbReference>
<dbReference type="GO" id="GO:0006874">
    <property type="term" value="P:intracellular calcium ion homeostasis"/>
    <property type="evidence" value="ECO:0007669"/>
    <property type="project" value="TreeGrafter"/>
</dbReference>
<comment type="subcellular location">
    <subcellularLocation>
        <location evidence="1">Membrane</location>
        <topology evidence="1">Multi-pass membrane protein</topology>
    </subcellularLocation>
</comment>
<keyword evidence="7" id="KW-1278">Translocase</keyword>
<evidence type="ECO:0000256" key="2">
    <source>
        <dbReference type="ARBA" id="ARBA00022553"/>
    </source>
</evidence>
<name>A0A7R9Q7F7_9ACAR</name>
<evidence type="ECO:0000256" key="5">
    <source>
        <dbReference type="ARBA" id="ARBA00022840"/>
    </source>
</evidence>
<keyword evidence="8" id="KW-0472">Membrane</keyword>
<evidence type="ECO:0000256" key="4">
    <source>
        <dbReference type="ARBA" id="ARBA00022741"/>
    </source>
</evidence>
<protein>
    <submittedName>
        <fullName evidence="9">Uncharacterized protein</fullName>
    </submittedName>
</protein>
<dbReference type="SUPFAM" id="SSF56784">
    <property type="entry name" value="HAD-like"/>
    <property type="match status" value="1"/>
</dbReference>
<keyword evidence="8" id="KW-1133">Transmembrane helix</keyword>
<dbReference type="InterPro" id="IPR001757">
    <property type="entry name" value="P_typ_ATPase"/>
</dbReference>
<evidence type="ECO:0000256" key="7">
    <source>
        <dbReference type="ARBA" id="ARBA00022967"/>
    </source>
</evidence>
<dbReference type="GO" id="GO:0015203">
    <property type="term" value="F:polyamine transmembrane transporter activity"/>
    <property type="evidence" value="ECO:0007669"/>
    <property type="project" value="TreeGrafter"/>
</dbReference>
<evidence type="ECO:0000313" key="9">
    <source>
        <dbReference type="EMBL" id="CAD7635356.1"/>
    </source>
</evidence>
<keyword evidence="5" id="KW-0067">ATP-binding</keyword>
<dbReference type="InterPro" id="IPR036412">
    <property type="entry name" value="HAD-like_sf"/>
</dbReference>
<keyword evidence="4" id="KW-0547">Nucleotide-binding</keyword>
<dbReference type="GO" id="GO:0140358">
    <property type="term" value="F:P-type transmembrane transporter activity"/>
    <property type="evidence" value="ECO:0007669"/>
    <property type="project" value="InterPro"/>
</dbReference>
<accession>A0A7R9Q7F7</accession>
<sequence>MKRNGELEETLLPVIPQTGRYHLAIEGTIFQLIRQNDQKLLNQIIHKGTIFSRMSPDLKLNLIEVFQKQGHQVGMCGDGANDCGALRTANAGISLSVAEASVASPFTYKEKNISCVPMLISEGRATLSATIGAFKYQVCYCFVLLGAVLILFWEGNKPSDGQ</sequence>
<feature type="transmembrane region" description="Helical" evidence="8">
    <location>
        <begin position="134"/>
        <end position="153"/>
    </location>
</feature>
<dbReference type="PANTHER" id="PTHR45630:SF8">
    <property type="entry name" value="CATION-TRANSPORTING ATPASE"/>
    <property type="match status" value="1"/>
</dbReference>
<gene>
    <name evidence="9" type="ORF">OSB1V03_LOCUS15747</name>
</gene>
<dbReference type="NCBIfam" id="TIGR01494">
    <property type="entry name" value="ATPase_P-type"/>
    <property type="match status" value="1"/>
</dbReference>
<dbReference type="EMBL" id="CAJPIZ010016662">
    <property type="protein sequence ID" value="CAG2115786.1"/>
    <property type="molecule type" value="Genomic_DNA"/>
</dbReference>
<evidence type="ECO:0000256" key="1">
    <source>
        <dbReference type="ARBA" id="ARBA00004141"/>
    </source>
</evidence>
<dbReference type="EMBL" id="OC871237">
    <property type="protein sequence ID" value="CAD7635356.1"/>
    <property type="molecule type" value="Genomic_DNA"/>
</dbReference>
<keyword evidence="3" id="KW-0479">Metal-binding</keyword>
<dbReference type="PANTHER" id="PTHR45630">
    <property type="entry name" value="CATION-TRANSPORTING ATPASE-RELATED"/>
    <property type="match status" value="1"/>
</dbReference>
<dbReference type="GO" id="GO:0005524">
    <property type="term" value="F:ATP binding"/>
    <property type="evidence" value="ECO:0007669"/>
    <property type="project" value="UniProtKB-KW"/>
</dbReference>
<dbReference type="Proteomes" id="UP000759131">
    <property type="component" value="Unassembled WGS sequence"/>
</dbReference>
<evidence type="ECO:0000313" key="10">
    <source>
        <dbReference type="Proteomes" id="UP000759131"/>
    </source>
</evidence>
<dbReference type="GO" id="GO:0019829">
    <property type="term" value="F:ATPase-coupled monoatomic cation transmembrane transporter activity"/>
    <property type="evidence" value="ECO:0007669"/>
    <property type="project" value="TreeGrafter"/>
</dbReference>
<reference evidence="9" key="1">
    <citation type="submission" date="2020-11" db="EMBL/GenBank/DDBJ databases">
        <authorList>
            <person name="Tran Van P."/>
        </authorList>
    </citation>
    <scope>NUCLEOTIDE SEQUENCE</scope>
</reference>
<keyword evidence="2" id="KW-0597">Phosphoprotein</keyword>
<dbReference type="InterPro" id="IPR006544">
    <property type="entry name" value="P-type_TPase_V"/>
</dbReference>
<dbReference type="Gene3D" id="3.40.50.1000">
    <property type="entry name" value="HAD superfamily/HAD-like"/>
    <property type="match status" value="1"/>
</dbReference>
<keyword evidence="10" id="KW-1185">Reference proteome</keyword>
<dbReference type="GO" id="GO:0016887">
    <property type="term" value="F:ATP hydrolysis activity"/>
    <property type="evidence" value="ECO:0007669"/>
    <property type="project" value="InterPro"/>
</dbReference>
<dbReference type="AlphaFoldDB" id="A0A7R9Q7F7"/>
<evidence type="ECO:0000256" key="8">
    <source>
        <dbReference type="SAM" id="Phobius"/>
    </source>
</evidence>
<keyword evidence="6" id="KW-0460">Magnesium</keyword>
<dbReference type="GO" id="GO:0016020">
    <property type="term" value="C:membrane"/>
    <property type="evidence" value="ECO:0007669"/>
    <property type="project" value="UniProtKB-SubCell"/>
</dbReference>
<evidence type="ECO:0000256" key="3">
    <source>
        <dbReference type="ARBA" id="ARBA00022723"/>
    </source>
</evidence>
<dbReference type="InterPro" id="IPR023214">
    <property type="entry name" value="HAD_sf"/>
</dbReference>
<dbReference type="OrthoDB" id="48943at2759"/>
<proteinExistence type="predicted"/>